<feature type="compositionally biased region" description="Polar residues" evidence="1">
    <location>
        <begin position="16"/>
        <end position="49"/>
    </location>
</feature>
<organism evidence="2 3">
    <name type="scientific">Araneus ventricosus</name>
    <name type="common">Orbweaver spider</name>
    <name type="synonym">Epeira ventricosa</name>
    <dbReference type="NCBI Taxonomy" id="182803"/>
    <lineage>
        <taxon>Eukaryota</taxon>
        <taxon>Metazoa</taxon>
        <taxon>Ecdysozoa</taxon>
        <taxon>Arthropoda</taxon>
        <taxon>Chelicerata</taxon>
        <taxon>Arachnida</taxon>
        <taxon>Araneae</taxon>
        <taxon>Araneomorphae</taxon>
        <taxon>Entelegynae</taxon>
        <taxon>Araneoidea</taxon>
        <taxon>Araneidae</taxon>
        <taxon>Araneus</taxon>
    </lineage>
</organism>
<dbReference type="AlphaFoldDB" id="A0A4Y2L9B0"/>
<comment type="caution">
    <text evidence="2">The sequence shown here is derived from an EMBL/GenBank/DDBJ whole genome shotgun (WGS) entry which is preliminary data.</text>
</comment>
<gene>
    <name evidence="2" type="ORF">AVEN_206202_1</name>
</gene>
<dbReference type="Proteomes" id="UP000499080">
    <property type="component" value="Unassembled WGS sequence"/>
</dbReference>
<feature type="region of interest" description="Disordered" evidence="1">
    <location>
        <begin position="1"/>
        <end position="73"/>
    </location>
</feature>
<sequence length="124" mass="13703">MESTPTGSARQRKNRASSMHQLRSKRTPSSMEGLQNPISHPQDILQTTRENIHPGSKQEKQQTNPPESKKKGIGIKEIKGITSRVQNFYGSSTKLQESQPVGVASPKLSRILLKNLSFPLPLCG</sequence>
<evidence type="ECO:0000313" key="2">
    <source>
        <dbReference type="EMBL" id="GBN11291.1"/>
    </source>
</evidence>
<evidence type="ECO:0000256" key="1">
    <source>
        <dbReference type="SAM" id="MobiDB-lite"/>
    </source>
</evidence>
<evidence type="ECO:0000313" key="3">
    <source>
        <dbReference type="Proteomes" id="UP000499080"/>
    </source>
</evidence>
<name>A0A4Y2L9B0_ARAVE</name>
<dbReference type="EMBL" id="BGPR01005560">
    <property type="protein sequence ID" value="GBN11291.1"/>
    <property type="molecule type" value="Genomic_DNA"/>
</dbReference>
<accession>A0A4Y2L9B0</accession>
<reference evidence="2 3" key="1">
    <citation type="journal article" date="2019" name="Sci. Rep.">
        <title>Orb-weaving spider Araneus ventricosus genome elucidates the spidroin gene catalogue.</title>
        <authorList>
            <person name="Kono N."/>
            <person name="Nakamura H."/>
            <person name="Ohtoshi R."/>
            <person name="Moran D.A.P."/>
            <person name="Shinohara A."/>
            <person name="Yoshida Y."/>
            <person name="Fujiwara M."/>
            <person name="Mori M."/>
            <person name="Tomita M."/>
            <person name="Arakawa K."/>
        </authorList>
    </citation>
    <scope>NUCLEOTIDE SEQUENCE [LARGE SCALE GENOMIC DNA]</scope>
</reference>
<feature type="compositionally biased region" description="Basic and acidic residues" evidence="1">
    <location>
        <begin position="50"/>
        <end position="60"/>
    </location>
</feature>
<protein>
    <submittedName>
        <fullName evidence="2">Uncharacterized protein</fullName>
    </submittedName>
</protein>
<keyword evidence="3" id="KW-1185">Reference proteome</keyword>
<proteinExistence type="predicted"/>